<proteinExistence type="predicted"/>
<name>A0A0F9PF97_9ZZZZ</name>
<dbReference type="AlphaFoldDB" id="A0A0F9PF97"/>
<evidence type="ECO:0000313" key="1">
    <source>
        <dbReference type="EMBL" id="KKM99725.1"/>
    </source>
</evidence>
<reference evidence="1" key="1">
    <citation type="journal article" date="2015" name="Nature">
        <title>Complex archaea that bridge the gap between prokaryotes and eukaryotes.</title>
        <authorList>
            <person name="Spang A."/>
            <person name="Saw J.H."/>
            <person name="Jorgensen S.L."/>
            <person name="Zaremba-Niedzwiedzka K."/>
            <person name="Martijn J."/>
            <person name="Lind A.E."/>
            <person name="van Eijk R."/>
            <person name="Schleper C."/>
            <person name="Guy L."/>
            <person name="Ettema T.J."/>
        </authorList>
    </citation>
    <scope>NUCLEOTIDE SEQUENCE</scope>
</reference>
<feature type="non-terminal residue" evidence="1">
    <location>
        <position position="1"/>
    </location>
</feature>
<accession>A0A0F9PF97</accession>
<gene>
    <name evidence="1" type="ORF">LCGC14_1144930</name>
</gene>
<sequence>FVKRRRAIKEGYMYPTFTLQAYFEKTPLKLLSACL</sequence>
<comment type="caution">
    <text evidence="1">The sequence shown here is derived from an EMBL/GenBank/DDBJ whole genome shotgun (WGS) entry which is preliminary data.</text>
</comment>
<organism evidence="1">
    <name type="scientific">marine sediment metagenome</name>
    <dbReference type="NCBI Taxonomy" id="412755"/>
    <lineage>
        <taxon>unclassified sequences</taxon>
        <taxon>metagenomes</taxon>
        <taxon>ecological metagenomes</taxon>
    </lineage>
</organism>
<protein>
    <submittedName>
        <fullName evidence="1">Uncharacterized protein</fullName>
    </submittedName>
</protein>
<dbReference type="EMBL" id="LAZR01005463">
    <property type="protein sequence ID" value="KKM99725.1"/>
    <property type="molecule type" value="Genomic_DNA"/>
</dbReference>